<protein>
    <submittedName>
        <fullName evidence="1">Uncharacterized protein</fullName>
    </submittedName>
</protein>
<dbReference type="Proteomes" id="UP001054945">
    <property type="component" value="Unassembled WGS sequence"/>
</dbReference>
<organism evidence="1 2">
    <name type="scientific">Caerostris extrusa</name>
    <name type="common">Bark spider</name>
    <name type="synonym">Caerostris bankana</name>
    <dbReference type="NCBI Taxonomy" id="172846"/>
    <lineage>
        <taxon>Eukaryota</taxon>
        <taxon>Metazoa</taxon>
        <taxon>Ecdysozoa</taxon>
        <taxon>Arthropoda</taxon>
        <taxon>Chelicerata</taxon>
        <taxon>Arachnida</taxon>
        <taxon>Araneae</taxon>
        <taxon>Araneomorphae</taxon>
        <taxon>Entelegynae</taxon>
        <taxon>Araneoidea</taxon>
        <taxon>Araneidae</taxon>
        <taxon>Caerostris</taxon>
    </lineage>
</organism>
<accession>A0AAV4WAE5</accession>
<sequence length="71" mass="8514">MSSYLMKMPSEIYEHAFKNTNIHWELLQWRNFTPEAKLLYQDLMVMDHDGMPVIVGQHWAMCFMWANADGY</sequence>
<proteinExistence type="predicted"/>
<dbReference type="AlphaFoldDB" id="A0AAV4WAE5"/>
<dbReference type="EMBL" id="BPLR01015734">
    <property type="protein sequence ID" value="GIY78255.1"/>
    <property type="molecule type" value="Genomic_DNA"/>
</dbReference>
<comment type="caution">
    <text evidence="1">The sequence shown here is derived from an EMBL/GenBank/DDBJ whole genome shotgun (WGS) entry which is preliminary data.</text>
</comment>
<reference evidence="1 2" key="1">
    <citation type="submission" date="2021-06" db="EMBL/GenBank/DDBJ databases">
        <title>Caerostris extrusa draft genome.</title>
        <authorList>
            <person name="Kono N."/>
            <person name="Arakawa K."/>
        </authorList>
    </citation>
    <scope>NUCLEOTIDE SEQUENCE [LARGE SCALE GENOMIC DNA]</scope>
</reference>
<keyword evidence="2" id="KW-1185">Reference proteome</keyword>
<name>A0AAV4WAE5_CAEEX</name>
<evidence type="ECO:0000313" key="1">
    <source>
        <dbReference type="EMBL" id="GIY78255.1"/>
    </source>
</evidence>
<evidence type="ECO:0000313" key="2">
    <source>
        <dbReference type="Proteomes" id="UP001054945"/>
    </source>
</evidence>
<gene>
    <name evidence="1" type="ORF">CEXT_575301</name>
</gene>